<dbReference type="EMBL" id="JAENGZ010000559">
    <property type="protein sequence ID" value="KAG6957232.1"/>
    <property type="molecule type" value="Genomic_DNA"/>
</dbReference>
<accession>A0A8T1U857</accession>
<dbReference type="OrthoDB" id="10400763at2759"/>
<evidence type="ECO:0000313" key="1">
    <source>
        <dbReference type="EMBL" id="KAG6957232.1"/>
    </source>
</evidence>
<dbReference type="Proteomes" id="UP000688947">
    <property type="component" value="Unassembled WGS sequence"/>
</dbReference>
<protein>
    <submittedName>
        <fullName evidence="1">Uncharacterized protein</fullName>
    </submittedName>
</protein>
<name>A0A8T1U857_9STRA</name>
<sequence>MPTSPNVGHSKRIHYLQTMAMTVTVSRVCSKRRLCTCTNSMPHSSPSAVLWVSSVTSFCYSWDTSARTTQLRLSSLRL</sequence>
<dbReference type="AlphaFoldDB" id="A0A8T1U857"/>
<gene>
    <name evidence="1" type="ORF">JG687_00010122</name>
</gene>
<proteinExistence type="predicted"/>
<evidence type="ECO:0000313" key="2">
    <source>
        <dbReference type="Proteomes" id="UP000688947"/>
    </source>
</evidence>
<reference evidence="1" key="1">
    <citation type="submission" date="2021-01" db="EMBL/GenBank/DDBJ databases">
        <title>Phytophthora aleatoria, a newly-described species from Pinus radiata is distinct from Phytophthora cactorum isolates based on comparative genomics.</title>
        <authorList>
            <person name="Mcdougal R."/>
            <person name="Panda P."/>
            <person name="Williams N."/>
            <person name="Studholme D.J."/>
        </authorList>
    </citation>
    <scope>NUCLEOTIDE SEQUENCE</scope>
    <source>
        <strain evidence="1">NZFS 3830</strain>
    </source>
</reference>
<comment type="caution">
    <text evidence="1">The sequence shown here is derived from an EMBL/GenBank/DDBJ whole genome shotgun (WGS) entry which is preliminary data.</text>
</comment>
<organism evidence="1 2">
    <name type="scientific">Phytophthora cactorum</name>
    <dbReference type="NCBI Taxonomy" id="29920"/>
    <lineage>
        <taxon>Eukaryota</taxon>
        <taxon>Sar</taxon>
        <taxon>Stramenopiles</taxon>
        <taxon>Oomycota</taxon>
        <taxon>Peronosporomycetes</taxon>
        <taxon>Peronosporales</taxon>
        <taxon>Peronosporaceae</taxon>
        <taxon>Phytophthora</taxon>
    </lineage>
</organism>